<dbReference type="GO" id="GO:0004675">
    <property type="term" value="F:transmembrane receptor protein serine/threonine kinase activity"/>
    <property type="evidence" value="ECO:0007669"/>
    <property type="project" value="UniProtKB-EC"/>
</dbReference>
<keyword evidence="8 14" id="KW-0547">Nucleotide-binding</keyword>
<dbReference type="InterPro" id="IPR017441">
    <property type="entry name" value="Protein_kinase_ATP_BS"/>
</dbReference>
<evidence type="ECO:0000256" key="14">
    <source>
        <dbReference type="PROSITE-ProRule" id="PRU10141"/>
    </source>
</evidence>
<keyword evidence="10 14" id="KW-0067">ATP-binding</keyword>
<evidence type="ECO:0000313" key="18">
    <source>
        <dbReference type="Proteomes" id="UP001163046"/>
    </source>
</evidence>
<feature type="transmembrane region" description="Helical" evidence="15">
    <location>
        <begin position="15"/>
        <end position="41"/>
    </location>
</feature>
<dbReference type="PROSITE" id="PS50011">
    <property type="entry name" value="PROTEIN_KINASE_DOM"/>
    <property type="match status" value="1"/>
</dbReference>
<evidence type="ECO:0000256" key="1">
    <source>
        <dbReference type="ARBA" id="ARBA00004479"/>
    </source>
</evidence>
<proteinExistence type="inferred from homology"/>
<evidence type="ECO:0000256" key="3">
    <source>
        <dbReference type="ARBA" id="ARBA00012401"/>
    </source>
</evidence>
<feature type="non-terminal residue" evidence="17">
    <location>
        <position position="1"/>
    </location>
</feature>
<feature type="binding site" evidence="14">
    <location>
        <position position="121"/>
    </location>
    <ligand>
        <name>ATP</name>
        <dbReference type="ChEBI" id="CHEBI:30616"/>
    </ligand>
</feature>
<reference evidence="17" key="1">
    <citation type="submission" date="2023-01" db="EMBL/GenBank/DDBJ databases">
        <title>Genome assembly of the deep-sea coral Lophelia pertusa.</title>
        <authorList>
            <person name="Herrera S."/>
            <person name="Cordes E."/>
        </authorList>
    </citation>
    <scope>NUCLEOTIDE SEQUENCE</scope>
    <source>
        <strain evidence="17">USNM1676648</strain>
        <tissue evidence="17">Polyp</tissue>
    </source>
</reference>
<dbReference type="GO" id="GO:0071363">
    <property type="term" value="P:cellular response to growth factor stimulus"/>
    <property type="evidence" value="ECO:0007669"/>
    <property type="project" value="TreeGrafter"/>
</dbReference>
<dbReference type="SUPFAM" id="SSF56112">
    <property type="entry name" value="Protein kinase-like (PK-like)"/>
    <property type="match status" value="1"/>
</dbReference>
<evidence type="ECO:0000313" key="17">
    <source>
        <dbReference type="EMBL" id="KAJ7386161.1"/>
    </source>
</evidence>
<keyword evidence="7" id="KW-0732">Signal</keyword>
<comment type="subcellular location">
    <subcellularLocation>
        <location evidence="1">Membrane</location>
        <topology evidence="1">Single-pass type I membrane protein</topology>
    </subcellularLocation>
</comment>
<evidence type="ECO:0000256" key="12">
    <source>
        <dbReference type="ARBA" id="ARBA00023136"/>
    </source>
</evidence>
<evidence type="ECO:0000256" key="9">
    <source>
        <dbReference type="ARBA" id="ARBA00022777"/>
    </source>
</evidence>
<dbReference type="PROSITE" id="PS00107">
    <property type="entry name" value="PROTEIN_KINASE_ATP"/>
    <property type="match status" value="1"/>
</dbReference>
<evidence type="ECO:0000256" key="2">
    <source>
        <dbReference type="ARBA" id="ARBA00009605"/>
    </source>
</evidence>
<dbReference type="GO" id="GO:0043235">
    <property type="term" value="C:receptor complex"/>
    <property type="evidence" value="ECO:0007669"/>
    <property type="project" value="TreeGrafter"/>
</dbReference>
<evidence type="ECO:0000256" key="15">
    <source>
        <dbReference type="SAM" id="Phobius"/>
    </source>
</evidence>
<sequence length="161" mass="17778">SSPASKQVKGENIDFILLSIFTPIAALIVGIACVCLVYQVLQKRQLKNGKYPNLRYVRHSTTLHENGCCTVTGCGKCSGSGFAKFAQRTAAQDLDLIQVIGEGKYGKVWRGLWHGDDVVAKLYIPSEEKSFKNEVDVNNKVGNHENILRVQHCHTAFLGIM</sequence>
<keyword evidence="4" id="KW-0723">Serine/threonine-protein kinase</keyword>
<evidence type="ECO:0000256" key="10">
    <source>
        <dbReference type="ARBA" id="ARBA00022840"/>
    </source>
</evidence>
<evidence type="ECO:0000259" key="16">
    <source>
        <dbReference type="PROSITE" id="PS50011"/>
    </source>
</evidence>
<keyword evidence="11 15" id="KW-1133">Transmembrane helix</keyword>
<keyword evidence="12 15" id="KW-0472">Membrane</keyword>
<evidence type="ECO:0000256" key="4">
    <source>
        <dbReference type="ARBA" id="ARBA00022527"/>
    </source>
</evidence>
<gene>
    <name evidence="17" type="primary">ACVR1_2</name>
    <name evidence="17" type="ORF">OS493_012508</name>
</gene>
<dbReference type="AlphaFoldDB" id="A0A9W9ZQP2"/>
<comment type="similarity">
    <text evidence="2">Belongs to the protein kinase superfamily. TKL Ser/Thr protein kinase family. TGFB receptor subfamily.</text>
</comment>
<dbReference type="Gene3D" id="3.30.200.20">
    <property type="entry name" value="Phosphorylase Kinase, domain 1"/>
    <property type="match status" value="1"/>
</dbReference>
<dbReference type="PANTHER" id="PTHR23255:SF72">
    <property type="entry name" value="RECEPTOR PROTEIN SERINE_THREONINE KINASE"/>
    <property type="match status" value="1"/>
</dbReference>
<keyword evidence="13 17" id="KW-0675">Receptor</keyword>
<comment type="caution">
    <text evidence="17">The sequence shown here is derived from an EMBL/GenBank/DDBJ whole genome shotgun (WGS) entry which is preliminary data.</text>
</comment>
<dbReference type="EC" id="2.7.11.30" evidence="3"/>
<keyword evidence="9" id="KW-0418">Kinase</keyword>
<evidence type="ECO:0000256" key="11">
    <source>
        <dbReference type="ARBA" id="ARBA00022989"/>
    </source>
</evidence>
<evidence type="ECO:0000256" key="5">
    <source>
        <dbReference type="ARBA" id="ARBA00022679"/>
    </source>
</evidence>
<name>A0A9W9ZQP2_9CNID</name>
<evidence type="ECO:0000256" key="13">
    <source>
        <dbReference type="ARBA" id="ARBA00023170"/>
    </source>
</evidence>
<evidence type="ECO:0000256" key="8">
    <source>
        <dbReference type="ARBA" id="ARBA00022741"/>
    </source>
</evidence>
<evidence type="ECO:0000256" key="7">
    <source>
        <dbReference type="ARBA" id="ARBA00022729"/>
    </source>
</evidence>
<protein>
    <recommendedName>
        <fullName evidence="3">receptor protein serine/threonine kinase</fullName>
        <ecNumber evidence="3">2.7.11.30</ecNumber>
    </recommendedName>
</protein>
<keyword evidence="18" id="KW-1185">Reference proteome</keyword>
<dbReference type="InterPro" id="IPR000719">
    <property type="entry name" value="Prot_kinase_dom"/>
</dbReference>
<dbReference type="PANTHER" id="PTHR23255">
    <property type="entry name" value="TRANSFORMING GROWTH FACTOR-BETA RECEPTOR TYPE I AND II"/>
    <property type="match status" value="1"/>
</dbReference>
<dbReference type="InterPro" id="IPR000333">
    <property type="entry name" value="TGFB_receptor"/>
</dbReference>
<dbReference type="EMBL" id="MU825878">
    <property type="protein sequence ID" value="KAJ7386161.1"/>
    <property type="molecule type" value="Genomic_DNA"/>
</dbReference>
<dbReference type="OrthoDB" id="122279at2759"/>
<keyword evidence="5 17" id="KW-0808">Transferase</keyword>
<evidence type="ECO:0000256" key="6">
    <source>
        <dbReference type="ARBA" id="ARBA00022692"/>
    </source>
</evidence>
<dbReference type="GO" id="GO:0005524">
    <property type="term" value="F:ATP binding"/>
    <property type="evidence" value="ECO:0007669"/>
    <property type="project" value="UniProtKB-UniRule"/>
</dbReference>
<organism evidence="17 18">
    <name type="scientific">Desmophyllum pertusum</name>
    <dbReference type="NCBI Taxonomy" id="174260"/>
    <lineage>
        <taxon>Eukaryota</taxon>
        <taxon>Metazoa</taxon>
        <taxon>Cnidaria</taxon>
        <taxon>Anthozoa</taxon>
        <taxon>Hexacorallia</taxon>
        <taxon>Scleractinia</taxon>
        <taxon>Caryophylliina</taxon>
        <taxon>Caryophylliidae</taxon>
        <taxon>Desmophyllum</taxon>
    </lineage>
</organism>
<dbReference type="InterPro" id="IPR011009">
    <property type="entry name" value="Kinase-like_dom_sf"/>
</dbReference>
<keyword evidence="6 15" id="KW-0812">Transmembrane</keyword>
<accession>A0A9W9ZQP2</accession>
<dbReference type="Proteomes" id="UP001163046">
    <property type="component" value="Unassembled WGS sequence"/>
</dbReference>
<feature type="domain" description="Protein kinase" evidence="16">
    <location>
        <begin position="94"/>
        <end position="161"/>
    </location>
</feature>
<dbReference type="GO" id="GO:0005886">
    <property type="term" value="C:plasma membrane"/>
    <property type="evidence" value="ECO:0007669"/>
    <property type="project" value="TreeGrafter"/>
</dbReference>